<organism evidence="1 2">
    <name type="scientific">Lentinula aff. lateritia</name>
    <dbReference type="NCBI Taxonomy" id="2804960"/>
    <lineage>
        <taxon>Eukaryota</taxon>
        <taxon>Fungi</taxon>
        <taxon>Dikarya</taxon>
        <taxon>Basidiomycota</taxon>
        <taxon>Agaricomycotina</taxon>
        <taxon>Agaricomycetes</taxon>
        <taxon>Agaricomycetidae</taxon>
        <taxon>Agaricales</taxon>
        <taxon>Marasmiineae</taxon>
        <taxon>Omphalotaceae</taxon>
        <taxon>Lentinula</taxon>
    </lineage>
</organism>
<protein>
    <submittedName>
        <fullName evidence="1">Homeodomain-like protein</fullName>
    </submittedName>
</protein>
<evidence type="ECO:0000313" key="1">
    <source>
        <dbReference type="EMBL" id="KAJ3804122.1"/>
    </source>
</evidence>
<dbReference type="Proteomes" id="UP001163835">
    <property type="component" value="Unassembled WGS sequence"/>
</dbReference>
<gene>
    <name evidence="1" type="ORF">F5876DRAFT_53756</name>
</gene>
<name>A0ACC1THH7_9AGAR</name>
<keyword evidence="2" id="KW-1185">Reference proteome</keyword>
<reference evidence="1" key="1">
    <citation type="submission" date="2022-09" db="EMBL/GenBank/DDBJ databases">
        <title>A Global Phylogenomic Analysis of the Shiitake Genus Lentinula.</title>
        <authorList>
            <consortium name="DOE Joint Genome Institute"/>
            <person name="Sierra-Patev S."/>
            <person name="Min B."/>
            <person name="Naranjo-Ortiz M."/>
            <person name="Looney B."/>
            <person name="Konkel Z."/>
            <person name="Slot J.C."/>
            <person name="Sakamoto Y."/>
            <person name="Steenwyk J.L."/>
            <person name="Rokas A."/>
            <person name="Carro J."/>
            <person name="Camarero S."/>
            <person name="Ferreira P."/>
            <person name="Molpeceres G."/>
            <person name="Ruiz-Duenas F.J."/>
            <person name="Serrano A."/>
            <person name="Henrissat B."/>
            <person name="Drula E."/>
            <person name="Hughes K.W."/>
            <person name="Mata J.L."/>
            <person name="Ishikawa N.K."/>
            <person name="Vargas-Isla R."/>
            <person name="Ushijima S."/>
            <person name="Smith C.A."/>
            <person name="Ahrendt S."/>
            <person name="Andreopoulos W."/>
            <person name="He G."/>
            <person name="Labutti K."/>
            <person name="Lipzen A."/>
            <person name="Ng V."/>
            <person name="Riley R."/>
            <person name="Sandor L."/>
            <person name="Barry K."/>
            <person name="Martinez A.T."/>
            <person name="Xiao Y."/>
            <person name="Gibbons J.G."/>
            <person name="Terashima K."/>
            <person name="Grigoriev I.V."/>
            <person name="Hibbett D.S."/>
        </authorList>
    </citation>
    <scope>NUCLEOTIDE SEQUENCE</scope>
    <source>
        <strain evidence="1">TMI1499</strain>
    </source>
</reference>
<proteinExistence type="predicted"/>
<comment type="caution">
    <text evidence="1">The sequence shown here is derived from an EMBL/GenBank/DDBJ whole genome shotgun (WGS) entry which is preliminary data.</text>
</comment>
<dbReference type="EMBL" id="MU796284">
    <property type="protein sequence ID" value="KAJ3804122.1"/>
    <property type="molecule type" value="Genomic_DNA"/>
</dbReference>
<accession>A0ACC1THH7</accession>
<evidence type="ECO:0000313" key="2">
    <source>
        <dbReference type="Proteomes" id="UP001163835"/>
    </source>
</evidence>
<sequence length="128" mass="14710">MACKITGWQALASEVPGRDNKACRKRWLHCLSPTVKKLPWTADEDYLFLSLLSAYGPKWTFIARQIEGRTDDACLKQHGEALDPMKKDEWTSDKEAKLLQVYSVISGKWKEIGSQLQRSSLACRNRYF</sequence>